<comment type="caution">
    <text evidence="1">The sequence shown here is derived from an EMBL/GenBank/DDBJ whole genome shotgun (WGS) entry which is preliminary data.</text>
</comment>
<evidence type="ECO:0000313" key="1">
    <source>
        <dbReference type="EMBL" id="KAG0450530.1"/>
    </source>
</evidence>
<evidence type="ECO:0000313" key="2">
    <source>
        <dbReference type="Proteomes" id="UP000636800"/>
    </source>
</evidence>
<dbReference type="AlphaFoldDB" id="A0A835PBC6"/>
<keyword evidence="2" id="KW-1185">Reference proteome</keyword>
<sequence length="103" mass="11936">QFQVGIITFDMFLNVTYLAIVTHLQELEELIARDLYISSDQVKNNLNKVLVTEFDNVHGNIMMLVSVVQVIIARRLIEHHPQLPNTFGSYSEVVRWNVEPIKK</sequence>
<dbReference type="EMBL" id="JADCNL010000109">
    <property type="protein sequence ID" value="KAG0450530.1"/>
    <property type="molecule type" value="Genomic_DNA"/>
</dbReference>
<gene>
    <name evidence="1" type="ORF">HPP92_026871</name>
</gene>
<feature type="non-terminal residue" evidence="1">
    <location>
        <position position="103"/>
    </location>
</feature>
<accession>A0A835PBC6</accession>
<name>A0A835PBC6_VANPL</name>
<organism evidence="1 2">
    <name type="scientific">Vanilla planifolia</name>
    <name type="common">Vanilla</name>
    <dbReference type="NCBI Taxonomy" id="51239"/>
    <lineage>
        <taxon>Eukaryota</taxon>
        <taxon>Viridiplantae</taxon>
        <taxon>Streptophyta</taxon>
        <taxon>Embryophyta</taxon>
        <taxon>Tracheophyta</taxon>
        <taxon>Spermatophyta</taxon>
        <taxon>Magnoliopsida</taxon>
        <taxon>Liliopsida</taxon>
        <taxon>Asparagales</taxon>
        <taxon>Orchidaceae</taxon>
        <taxon>Vanilloideae</taxon>
        <taxon>Vanilleae</taxon>
        <taxon>Vanilla</taxon>
    </lineage>
</organism>
<dbReference type="Proteomes" id="UP000636800">
    <property type="component" value="Unassembled WGS sequence"/>
</dbReference>
<reference evidence="1 2" key="1">
    <citation type="journal article" date="2020" name="Nat. Food">
        <title>A phased Vanilla planifolia genome enables genetic improvement of flavour and production.</title>
        <authorList>
            <person name="Hasing T."/>
            <person name="Tang H."/>
            <person name="Brym M."/>
            <person name="Khazi F."/>
            <person name="Huang T."/>
            <person name="Chambers A.H."/>
        </authorList>
    </citation>
    <scope>NUCLEOTIDE SEQUENCE [LARGE SCALE GENOMIC DNA]</scope>
    <source>
        <tissue evidence="1">Leaf</tissue>
    </source>
</reference>
<proteinExistence type="predicted"/>
<protein>
    <submittedName>
        <fullName evidence="1">Uncharacterized protein</fullName>
    </submittedName>
</protein>
<dbReference type="OrthoDB" id="423598at2759"/>